<keyword evidence="2" id="KW-1185">Reference proteome</keyword>
<evidence type="ECO:0000313" key="2">
    <source>
        <dbReference type="Proteomes" id="UP000789396"/>
    </source>
</evidence>
<comment type="caution">
    <text evidence="1">The sequence shown here is derived from an EMBL/GenBank/DDBJ whole genome shotgun (WGS) entry which is preliminary data.</text>
</comment>
<dbReference type="AlphaFoldDB" id="A0A9N9I418"/>
<dbReference type="OrthoDB" id="3691720at2759"/>
<reference evidence="1" key="1">
    <citation type="submission" date="2021-06" db="EMBL/GenBank/DDBJ databases">
        <authorList>
            <person name="Kallberg Y."/>
            <person name="Tangrot J."/>
            <person name="Rosling A."/>
        </authorList>
    </citation>
    <scope>NUCLEOTIDE SEQUENCE</scope>
    <source>
        <strain evidence="1">IN212</strain>
    </source>
</reference>
<organism evidence="1 2">
    <name type="scientific">Racocetra fulgida</name>
    <dbReference type="NCBI Taxonomy" id="60492"/>
    <lineage>
        <taxon>Eukaryota</taxon>
        <taxon>Fungi</taxon>
        <taxon>Fungi incertae sedis</taxon>
        <taxon>Mucoromycota</taxon>
        <taxon>Glomeromycotina</taxon>
        <taxon>Glomeromycetes</taxon>
        <taxon>Diversisporales</taxon>
        <taxon>Gigasporaceae</taxon>
        <taxon>Racocetra</taxon>
    </lineage>
</organism>
<protein>
    <submittedName>
        <fullName evidence="1">10428_t:CDS:1</fullName>
    </submittedName>
</protein>
<dbReference type="Proteomes" id="UP000789396">
    <property type="component" value="Unassembled WGS sequence"/>
</dbReference>
<gene>
    <name evidence="1" type="ORF">RFULGI_LOCUS11354</name>
</gene>
<accession>A0A9N9I418</accession>
<feature type="non-terminal residue" evidence="1">
    <location>
        <position position="145"/>
    </location>
</feature>
<name>A0A9N9I418_9GLOM</name>
<evidence type="ECO:0000313" key="1">
    <source>
        <dbReference type="EMBL" id="CAG8719481.1"/>
    </source>
</evidence>
<proteinExistence type="predicted"/>
<feature type="non-terminal residue" evidence="1">
    <location>
        <position position="1"/>
    </location>
</feature>
<dbReference type="EMBL" id="CAJVPZ010024563">
    <property type="protein sequence ID" value="CAG8719481.1"/>
    <property type="molecule type" value="Genomic_DNA"/>
</dbReference>
<sequence length="145" mass="16446">ERYYLCLLLTKIPGAKSFDELKTRHSKSVTDFDLPEFLPEYTSSDLPSVILEELNYNITQEDLLKANIIDSGTEPIVESNLIRLPDEIVIRSQDSEDPVSLLLNAVYPNIAENATNNIFITERAILILLNHTGNEINELTIQKFP</sequence>